<keyword evidence="2" id="KW-0966">Cell projection</keyword>
<reference evidence="4 5" key="1">
    <citation type="submission" date="2019-05" db="EMBL/GenBank/DDBJ databases">
        <title>A Chromosome-scale Meerkat (S. suricatta) Genome Assembly.</title>
        <authorList>
            <person name="Dudchenko O."/>
            <person name="Lieberman Aiden E."/>
            <person name="Tung J."/>
            <person name="Barreiro L.B."/>
            <person name="Clutton-Brock T.H."/>
        </authorList>
    </citation>
    <scope>NUCLEOTIDE SEQUENCE [LARGE SCALE GENOMIC DNA]</scope>
</reference>
<keyword evidence="5" id="KW-1185">Reference proteome</keyword>
<sequence>MSLGMMEEEDLAKYFRLQYGERLLQLLQKFPNIEEQSESPSIQLLEKKKEASIMHLAMEQKKETFQRRMETLNLRWEELGIKEAQLKAHIQKFEQFIQENDQKRIRALKKANKERELKRQRVRDLARMKQEMASLWLVHKHLSTKLHEYSIFNKYLEKVVENSEVDLSVPVLPPGYSYQAFVRIPNLPRTPHPVIFRRAAALLSSPSPTCPCLAGLILATPGNLCRLFPRPLRPGWVAPPSQRPAGQLPELRSITGNAMRWRKYSECPGLAGRQALFEEIHEVISRYKTLVSMHKDLMQAAQEGQEKIEHVKALLAHYVEEKDDEILQHNNELARLQMHFDHARSDVIIWESRWAHIQNTAAKKTLLLGTIKMATLNLFQTVSKQMKETATVALEDTYKQLDMIQQFIRDLSDILAEVKKKEQQQIRV</sequence>
<organism evidence="4 5">
    <name type="scientific">Suricata suricatta</name>
    <name type="common">Meerkat</name>
    <dbReference type="NCBI Taxonomy" id="37032"/>
    <lineage>
        <taxon>Eukaryota</taxon>
        <taxon>Metazoa</taxon>
        <taxon>Chordata</taxon>
        <taxon>Craniata</taxon>
        <taxon>Vertebrata</taxon>
        <taxon>Euteleostomi</taxon>
        <taxon>Mammalia</taxon>
        <taxon>Eutheria</taxon>
        <taxon>Laurasiatheria</taxon>
        <taxon>Carnivora</taxon>
        <taxon>Feliformia</taxon>
        <taxon>Herpestidae</taxon>
        <taxon>Suricata</taxon>
    </lineage>
</organism>
<dbReference type="Proteomes" id="UP000472268">
    <property type="component" value="Chromosome 17"/>
</dbReference>
<dbReference type="GO" id="GO:0007286">
    <property type="term" value="P:spermatid development"/>
    <property type="evidence" value="ECO:0007669"/>
    <property type="project" value="TreeGrafter"/>
</dbReference>
<evidence type="ECO:0000256" key="2">
    <source>
        <dbReference type="ARBA" id="ARBA00023069"/>
    </source>
</evidence>
<name>A0A673VLI2_SURSU</name>
<evidence type="ECO:0000256" key="1">
    <source>
        <dbReference type="ARBA" id="ARBA00023054"/>
    </source>
</evidence>
<keyword evidence="2" id="KW-0969">Cilium</keyword>
<dbReference type="Ensembl" id="ENSSSUT00005039075.1">
    <property type="protein sequence ID" value="ENSSSUP00005034280.1"/>
    <property type="gene ID" value="ENSSSUG00005022037.1"/>
</dbReference>
<reference evidence="4" key="2">
    <citation type="submission" date="2025-08" db="UniProtKB">
        <authorList>
            <consortium name="Ensembl"/>
        </authorList>
    </citation>
    <scope>IDENTIFICATION</scope>
</reference>
<evidence type="ECO:0000313" key="4">
    <source>
        <dbReference type="Ensembl" id="ENSSSUP00005034280.1"/>
    </source>
</evidence>
<reference evidence="4" key="3">
    <citation type="submission" date="2025-09" db="UniProtKB">
        <authorList>
            <consortium name="Ensembl"/>
        </authorList>
    </citation>
    <scope>IDENTIFICATION</scope>
</reference>
<dbReference type="InterPro" id="IPR051147">
    <property type="entry name" value="CFAP_domain-containing"/>
</dbReference>
<evidence type="ECO:0000313" key="5">
    <source>
        <dbReference type="Proteomes" id="UP000472268"/>
    </source>
</evidence>
<gene>
    <name evidence="4" type="primary">CCDC42</name>
</gene>
<dbReference type="OMA" id="CADKKRV"/>
<proteinExistence type="predicted"/>
<accession>A0A673VLI2</accession>
<feature type="domain" description="DUF4200" evidence="3">
    <location>
        <begin position="44"/>
        <end position="161"/>
    </location>
</feature>
<dbReference type="InterPro" id="IPR025252">
    <property type="entry name" value="DUF4200"/>
</dbReference>
<dbReference type="PANTHER" id="PTHR21683:SF8">
    <property type="entry name" value="COILED-COIL DOMAIN-CONTAINING PROTEIN 42"/>
    <property type="match status" value="1"/>
</dbReference>
<dbReference type="PANTHER" id="PTHR21683">
    <property type="entry name" value="COILED-COIL DOMAIN-CONTAINING PROTEIN 42 LIKE-2-LIKE-RELATED"/>
    <property type="match status" value="1"/>
</dbReference>
<keyword evidence="1" id="KW-0175">Coiled coil</keyword>
<protein>
    <submittedName>
        <fullName evidence="4">Coiled-coil domain containing 42</fullName>
    </submittedName>
</protein>
<evidence type="ECO:0000259" key="3">
    <source>
        <dbReference type="Pfam" id="PF13863"/>
    </source>
</evidence>
<dbReference type="Pfam" id="PF13863">
    <property type="entry name" value="DUF4200"/>
    <property type="match status" value="1"/>
</dbReference>
<dbReference type="GO" id="GO:0005856">
    <property type="term" value="C:cytoskeleton"/>
    <property type="evidence" value="ECO:0007669"/>
    <property type="project" value="UniProtKB-ARBA"/>
</dbReference>
<dbReference type="AlphaFoldDB" id="A0A673VLI2"/>